<proteinExistence type="predicted"/>
<gene>
    <name evidence="2" type="primary">LOC100370134</name>
</gene>
<accession>A0ABM0GYN5</accession>
<keyword evidence="1" id="KW-1185">Reference proteome</keyword>
<protein>
    <submittedName>
        <fullName evidence="2">Uncharacterized protein LOC100370134</fullName>
    </submittedName>
</protein>
<dbReference type="Proteomes" id="UP000694865">
    <property type="component" value="Unplaced"/>
</dbReference>
<organism evidence="1 2">
    <name type="scientific">Saccoglossus kowalevskii</name>
    <name type="common">Acorn worm</name>
    <dbReference type="NCBI Taxonomy" id="10224"/>
    <lineage>
        <taxon>Eukaryota</taxon>
        <taxon>Metazoa</taxon>
        <taxon>Hemichordata</taxon>
        <taxon>Enteropneusta</taxon>
        <taxon>Harrimaniidae</taxon>
        <taxon>Saccoglossus</taxon>
    </lineage>
</organism>
<sequence>MSAPKRQKFQSKTMLMKLRKTVFIMLIFSLASVYTYNNYGLGFATMVSHHGYGTRAGSYINNSTQERIRAEHVYDIQVENSTIREISQHNPITPSQPLGNSSMVPNESPQRRYLLPLFFTEGGPNWLYNSFRISVRLALYQQRSIVLLPFHKHFVTQKDTSSRIRNFNDTFDLEKLRQLLPLATTDEFQRECGDNLTADDVILSRLFRKPRSNIQYLKEGYAKHVDLFRSMFGLVLPNAEDVWDSTYNVSARISTSPNSRCLIVSSPWELRHMELPNGEELYRRVDKHFVRAPYIVSAANLLSRQICDGGKFAVLHWRNRTGETGCRPGDNSDEHCRSVLARLGSMYKYAGVIVQSLTESMKSRGLECLYVAYPLYDQAILPLLGKSTRLYTRDDIIPPSSDIAEYKEDNYVWSLIEQEFARKAKLFFACAKSNWSQLVKHGRLEETINVKDLPGLPSNVRMMVR</sequence>
<evidence type="ECO:0000313" key="2">
    <source>
        <dbReference type="RefSeq" id="XP_002740310.1"/>
    </source>
</evidence>
<dbReference type="GeneID" id="100370134"/>
<evidence type="ECO:0000313" key="1">
    <source>
        <dbReference type="Proteomes" id="UP000694865"/>
    </source>
</evidence>
<dbReference type="Gene3D" id="3.40.50.11350">
    <property type="match status" value="1"/>
</dbReference>
<reference evidence="2" key="1">
    <citation type="submission" date="2025-08" db="UniProtKB">
        <authorList>
            <consortium name="RefSeq"/>
        </authorList>
    </citation>
    <scope>IDENTIFICATION</scope>
    <source>
        <tissue evidence="2">Testes</tissue>
    </source>
</reference>
<name>A0ABM0GYN5_SACKO</name>
<dbReference type="RefSeq" id="XP_002740310.1">
    <property type="nucleotide sequence ID" value="XM_002740264.1"/>
</dbReference>
<dbReference type="CDD" id="cd11296">
    <property type="entry name" value="O-FucT_like"/>
    <property type="match status" value="1"/>
</dbReference>